<dbReference type="OrthoDB" id="4045395at2759"/>
<reference evidence="2" key="1">
    <citation type="submission" date="2012-06" db="EMBL/GenBank/DDBJ databases">
        <title>The genome sequence of Coniosporium apollinis CBS 100218.</title>
        <authorList>
            <consortium name="The Broad Institute Genome Sequencing Platform"/>
            <person name="Cuomo C."/>
            <person name="Gorbushina A."/>
            <person name="Noack S."/>
            <person name="Walker B."/>
            <person name="Young S.K."/>
            <person name="Zeng Q."/>
            <person name="Gargeya S."/>
            <person name="Fitzgerald M."/>
            <person name="Haas B."/>
            <person name="Abouelleil A."/>
            <person name="Alvarado L."/>
            <person name="Arachchi H.M."/>
            <person name="Berlin A.M."/>
            <person name="Chapman S.B."/>
            <person name="Goldberg J."/>
            <person name="Griggs A."/>
            <person name="Gujja S."/>
            <person name="Hansen M."/>
            <person name="Howarth C."/>
            <person name="Imamovic A."/>
            <person name="Larimer J."/>
            <person name="McCowan C."/>
            <person name="Montmayeur A."/>
            <person name="Murphy C."/>
            <person name="Neiman D."/>
            <person name="Pearson M."/>
            <person name="Priest M."/>
            <person name="Roberts A."/>
            <person name="Saif S."/>
            <person name="Shea T."/>
            <person name="Sisk P."/>
            <person name="Sykes S."/>
            <person name="Wortman J."/>
            <person name="Nusbaum C."/>
            <person name="Birren B."/>
        </authorList>
    </citation>
    <scope>NUCLEOTIDE SEQUENCE [LARGE SCALE GENOMIC DNA]</scope>
    <source>
        <strain evidence="2">CBS 100218</strain>
    </source>
</reference>
<dbReference type="HOGENOM" id="CLU_060351_1_0_1"/>
<dbReference type="Pfam" id="PF16815">
    <property type="entry name" value="HRI1"/>
    <property type="match status" value="1"/>
</dbReference>
<dbReference type="STRING" id="1168221.R7YTL3"/>
<organism evidence="1 2">
    <name type="scientific">Coniosporium apollinis (strain CBS 100218)</name>
    <name type="common">Rock-inhabiting black yeast</name>
    <dbReference type="NCBI Taxonomy" id="1168221"/>
    <lineage>
        <taxon>Eukaryota</taxon>
        <taxon>Fungi</taxon>
        <taxon>Dikarya</taxon>
        <taxon>Ascomycota</taxon>
        <taxon>Pezizomycotina</taxon>
        <taxon>Dothideomycetes</taxon>
        <taxon>Dothideomycetes incertae sedis</taxon>
        <taxon>Coniosporium</taxon>
    </lineage>
</organism>
<sequence length="283" mass="32205">MSYLPNPVIDVTVMNPAILERRSGAWVNGDNNPFTSALSLTSVGRHYIDIHVQTSMVQGQPALPNDGGPTDRLEWGSAGSLETASENLLPHHGFTRFFRADIINQPSHICEGDWFLGGAANQYIERGRRPRRMTGYLTHYEEIWEHIPVQPVRTGTTNLSIVLIVCTRTARGMVIRTAHVCQGILRVNDEVTVERWCWKPRGSPSSRSGSWERVLRLGRLYLPCHLAMEAERWPLRKGSRLEFDNLAWHVEEVDAFIWGAPGHYLTWTVDRDLPGLFELHMWS</sequence>
<keyword evidence="2" id="KW-1185">Reference proteome</keyword>
<dbReference type="GeneID" id="19901816"/>
<evidence type="ECO:0008006" key="3">
    <source>
        <dbReference type="Google" id="ProtNLM"/>
    </source>
</evidence>
<evidence type="ECO:0000313" key="2">
    <source>
        <dbReference type="Proteomes" id="UP000016924"/>
    </source>
</evidence>
<dbReference type="Proteomes" id="UP000016924">
    <property type="component" value="Unassembled WGS sequence"/>
</dbReference>
<proteinExistence type="predicted"/>
<gene>
    <name evidence="1" type="ORF">W97_04505</name>
</gene>
<dbReference type="Gene3D" id="2.40.128.320">
    <property type="entry name" value="Protein HRI1, N-terminal domain"/>
    <property type="match status" value="1"/>
</dbReference>
<protein>
    <recommendedName>
        <fullName evidence="3">Protein HRI1</fullName>
    </recommendedName>
</protein>
<dbReference type="AlphaFoldDB" id="R7YTL3"/>
<dbReference type="InterPro" id="IPR043047">
    <property type="entry name" value="Hri1_N_sf"/>
</dbReference>
<dbReference type="EMBL" id="JH767573">
    <property type="protein sequence ID" value="EON65267.1"/>
    <property type="molecule type" value="Genomic_DNA"/>
</dbReference>
<accession>R7YTL3</accession>
<dbReference type="InterPro" id="IPR031818">
    <property type="entry name" value="Hri1"/>
</dbReference>
<name>R7YTL3_CONA1</name>
<evidence type="ECO:0000313" key="1">
    <source>
        <dbReference type="EMBL" id="EON65267.1"/>
    </source>
</evidence>
<dbReference type="RefSeq" id="XP_007780584.1">
    <property type="nucleotide sequence ID" value="XM_007782394.1"/>
</dbReference>